<dbReference type="InterPro" id="IPR024298">
    <property type="entry name" value="Sec16_Sec23-bd"/>
</dbReference>
<feature type="compositionally biased region" description="Polar residues" evidence="6">
    <location>
        <begin position="55"/>
        <end position="64"/>
    </location>
</feature>
<evidence type="ECO:0000256" key="2">
    <source>
        <dbReference type="ARBA" id="ARBA00005927"/>
    </source>
</evidence>
<evidence type="ECO:0000256" key="3">
    <source>
        <dbReference type="ARBA" id="ARBA00022448"/>
    </source>
</evidence>
<dbReference type="PANTHER" id="PTHR13402:SF6">
    <property type="entry name" value="SECRETORY 16, ISOFORM I"/>
    <property type="match status" value="1"/>
</dbReference>
<evidence type="ECO:0000256" key="6">
    <source>
        <dbReference type="SAM" id="MobiDB-lite"/>
    </source>
</evidence>
<evidence type="ECO:0000313" key="8">
    <source>
        <dbReference type="Proteomes" id="UP000887574"/>
    </source>
</evidence>
<feature type="domain" description="Sec16 Sec23-binding" evidence="7">
    <location>
        <begin position="522"/>
        <end position="778"/>
    </location>
</feature>
<feature type="region of interest" description="Disordered" evidence="6">
    <location>
        <begin position="1234"/>
        <end position="1254"/>
    </location>
</feature>
<reference evidence="9" key="1">
    <citation type="submission" date="2022-11" db="UniProtKB">
        <authorList>
            <consortium name="WormBaseParasite"/>
        </authorList>
    </citation>
    <scope>IDENTIFICATION</scope>
</reference>
<dbReference type="Gene3D" id="1.25.40.1030">
    <property type="match status" value="1"/>
</dbReference>
<protein>
    <submittedName>
        <fullName evidence="9">Protein transport protein sec16</fullName>
    </submittedName>
</protein>
<feature type="compositionally biased region" description="Basic and acidic residues" evidence="6">
    <location>
        <begin position="1060"/>
        <end position="1070"/>
    </location>
</feature>
<keyword evidence="4" id="KW-0256">Endoplasmic reticulum</keyword>
<feature type="region of interest" description="Disordered" evidence="6">
    <location>
        <begin position="1152"/>
        <end position="1173"/>
    </location>
</feature>
<feature type="region of interest" description="Disordered" evidence="6">
    <location>
        <begin position="311"/>
        <end position="334"/>
    </location>
</feature>
<dbReference type="PANTHER" id="PTHR13402">
    <property type="entry name" value="RGPR-RELATED"/>
    <property type="match status" value="1"/>
</dbReference>
<dbReference type="WBParaSite" id="jg10262.2">
    <property type="protein sequence ID" value="jg10262.2"/>
    <property type="gene ID" value="jg10262"/>
</dbReference>
<keyword evidence="5" id="KW-0931">ER-Golgi transport</keyword>
<comment type="subcellular location">
    <subcellularLocation>
        <location evidence="1">Endoplasmic reticulum</location>
    </subcellularLocation>
</comment>
<dbReference type="GO" id="GO:0012507">
    <property type="term" value="C:ER to Golgi transport vesicle membrane"/>
    <property type="evidence" value="ECO:0007669"/>
    <property type="project" value="TreeGrafter"/>
</dbReference>
<feature type="region of interest" description="Disordered" evidence="6">
    <location>
        <begin position="1046"/>
        <end position="1102"/>
    </location>
</feature>
<dbReference type="GO" id="GO:0070973">
    <property type="term" value="P:protein localization to endoplasmic reticulum exit site"/>
    <property type="evidence" value="ECO:0007669"/>
    <property type="project" value="TreeGrafter"/>
</dbReference>
<dbReference type="Pfam" id="PF12931">
    <property type="entry name" value="TPR_Sec16"/>
    <property type="match status" value="1"/>
</dbReference>
<feature type="region of interest" description="Disordered" evidence="6">
    <location>
        <begin position="1015"/>
        <end position="1034"/>
    </location>
</feature>
<dbReference type="Proteomes" id="UP000887574">
    <property type="component" value="Unplaced"/>
</dbReference>
<dbReference type="GO" id="GO:0070971">
    <property type="term" value="C:endoplasmic reticulum exit site"/>
    <property type="evidence" value="ECO:0007669"/>
    <property type="project" value="TreeGrafter"/>
</dbReference>
<feature type="compositionally biased region" description="Acidic residues" evidence="6">
    <location>
        <begin position="123"/>
        <end position="143"/>
    </location>
</feature>
<comment type="similarity">
    <text evidence="2">Belongs to the SEC16 family.</text>
</comment>
<organism evidence="8 9">
    <name type="scientific">Ditylenchus dipsaci</name>
    <dbReference type="NCBI Taxonomy" id="166011"/>
    <lineage>
        <taxon>Eukaryota</taxon>
        <taxon>Metazoa</taxon>
        <taxon>Ecdysozoa</taxon>
        <taxon>Nematoda</taxon>
        <taxon>Chromadorea</taxon>
        <taxon>Rhabditida</taxon>
        <taxon>Tylenchina</taxon>
        <taxon>Tylenchomorpha</taxon>
        <taxon>Sphaerularioidea</taxon>
        <taxon>Anguinidae</taxon>
        <taxon>Anguininae</taxon>
        <taxon>Ditylenchus</taxon>
    </lineage>
</organism>
<feature type="compositionally biased region" description="Polar residues" evidence="6">
    <location>
        <begin position="108"/>
        <end position="122"/>
    </location>
</feature>
<proteinExistence type="inferred from homology"/>
<evidence type="ECO:0000256" key="1">
    <source>
        <dbReference type="ARBA" id="ARBA00004240"/>
    </source>
</evidence>
<feature type="compositionally biased region" description="Low complexity" evidence="6">
    <location>
        <begin position="1071"/>
        <end position="1088"/>
    </location>
</feature>
<dbReference type="GO" id="GO:0016192">
    <property type="term" value="P:vesicle-mediated transport"/>
    <property type="evidence" value="ECO:0007669"/>
    <property type="project" value="UniProtKB-KW"/>
</dbReference>
<dbReference type="GO" id="GO:0007030">
    <property type="term" value="P:Golgi organization"/>
    <property type="evidence" value="ECO:0007669"/>
    <property type="project" value="TreeGrafter"/>
</dbReference>
<dbReference type="CDD" id="cd09233">
    <property type="entry name" value="ACE1-Sec16-like"/>
    <property type="match status" value="1"/>
</dbReference>
<evidence type="ECO:0000259" key="7">
    <source>
        <dbReference type="Pfam" id="PF12931"/>
    </source>
</evidence>
<feature type="compositionally biased region" description="Basic and acidic residues" evidence="6">
    <location>
        <begin position="313"/>
        <end position="327"/>
    </location>
</feature>
<name>A0A915CLK8_9BILA</name>
<feature type="region of interest" description="Disordered" evidence="6">
    <location>
        <begin position="960"/>
        <end position="999"/>
    </location>
</feature>
<evidence type="ECO:0000313" key="9">
    <source>
        <dbReference type="WBParaSite" id="jg10262.2"/>
    </source>
</evidence>
<sequence>MSRRGGILDPGESFVEKERQYRYRKSLQPNRAKSEVAEVMSYGNGRNKDYRQSFYRNANNSSFHSEVPSYARPRSSFEPASSSGGHPAAARLYVKHRADDWLEVQRRLPNTNTAQRSNQMISSEEEEANSDPFAEEDEEEDSRDEMSSYNFRPIQPVVREQRQSNNASYYQQQQSSVAGKLNSSYARAAPSNGNGRKLLMDFDDREVYYFGVVQLSPEKARVILSSNPPPTEYRILNPIERTAYLYYYTLYRKYITPVKTFRNVFNREFYKYTCEGCTEDVALWKICKHTQEEYKQKVIKRNQEAYKLTQKHLFSDERETPDSRNSDRPSFCDQESEVNSVDSASKEPLLYRIPHAVFNFTVGGRVIILDPETSVNTVRIEDAKNFFLDRVNQRNIDALESFKGPLLLGETQPHTLGLFIERQIDRILHSDVYRGNPYSGDANDCLLIWRLLEVLVHQHGKVTGPDLARLLVAGNAYSSQNLSAANFIRGKSDKVFEANGSELMETRDERHVDSQAMDRFTRFLLGGHVEEAIESAMKDGLFFDALLLAHRMFRNDRRKLDEIEAKLLSKRRLENQHPTMTLISVAAEIPVPLLTNITTDDASGWRAHIAIVLANLQTPTAIDTVYQLGLALARKEEPIDSGSEEAKHRRHIRLISASLPDDELNSTNTRFGWSILDFQATEIFEYAQKLATANLPQAPLSALSRSFEFQKCRLEYAELLGEYGGFNSNVSQYCTEVARSIWDYASEVDKAFVDELCNLAERFQHISNRHSDDLSWIPTLTGMCSQNVYQPASTTVAQTIPPSPVKPAANENTRVLNSSMSNYFIAKPTACSSPVPIMTSSSHEKHQQQQLYNQAPALNHQPLVHQNQPIRSRQNTEMSSVPSSPSAVMGKRDSLVEANLQLAHMNINTEPGPPGKEHKDDLEQLSPKQSYAFHPDTMVQQSQLNPSVFINAPNTLDNPAAASMTSPNNTNSFYSNIPAASSPYEQPQLTEQHQNSNHQQQIPQFTPFMSANGNQEQEFSVPNSPFNPAGSDYEEAFSPFVTSDYQIPQPEIPVSNSKPHPLDADDDHLHSQANAQQAKKASSQQPSSLDGNKPTASKGSGFIGGLFSKVTNIIPSRNEMKLPDDKEPAIRFDAQLGKYVGDGVEEEVVAPPPPTFGAQPMQQMPESGPGNPDPGVSVAQPQMFNNFSMPIAGGNGPSARTTGLDRSKNRYQKHTTFDKIIVNMQLNDAAQKNISIKKPFSSLATAEESDDEKI</sequence>
<feature type="region of interest" description="Disordered" evidence="6">
    <location>
        <begin position="105"/>
        <end position="153"/>
    </location>
</feature>
<evidence type="ECO:0000256" key="4">
    <source>
        <dbReference type="ARBA" id="ARBA00022824"/>
    </source>
</evidence>
<keyword evidence="8" id="KW-1185">Reference proteome</keyword>
<evidence type="ECO:0000256" key="5">
    <source>
        <dbReference type="ARBA" id="ARBA00022892"/>
    </source>
</evidence>
<feature type="compositionally biased region" description="Polar residues" evidence="6">
    <location>
        <begin position="1015"/>
        <end position="1026"/>
    </location>
</feature>
<keyword evidence="3" id="KW-0813">Transport</keyword>
<feature type="region of interest" description="Disordered" evidence="6">
    <location>
        <begin position="55"/>
        <end position="86"/>
    </location>
</feature>
<dbReference type="AlphaFoldDB" id="A0A915CLK8"/>
<accession>A0A915CLK8</accession>